<dbReference type="Proteomes" id="UP000324705">
    <property type="component" value="Chromosome 7B"/>
</dbReference>
<dbReference type="InterPro" id="IPR036047">
    <property type="entry name" value="F-box-like_dom_sf"/>
</dbReference>
<name>A0A9R1C6X3_TRITD</name>
<proteinExistence type="predicted"/>
<sequence length="430" mass="47106">MASPAPPFTDARPAPPCIPDAPAAPPCCPDASPAMEAQATLPDHLTEDILLRLTTAADLARASMAGPSLRRIVAEHSFLRRFRTLHPPPLLGVLSDPFLPAQPPHPSAAAARTLAGTDFSCSFLPSRDQPWILHDFRDGRALLCTATDHHCLARDVAVCDPLRRRYLLLPPVPRLPDLVFCLDPFLAPAGGDEGVDDTAADAPSRFKFMCLAQYQTRLVLYVHSSSGPHAGQWRAVAFDGWTALLAGVSVHVLSAVTVGKRYYAHGCFCWAVCAMDKLLMLDTATTEFSTVDLPSDLMNHELAFVEASQGRLGMFALSQTPTHRVPRLRYSILVSTGDDDPGQWQKKKVVKLSHDHLYRIIGVAGGYLLLYVVTDDPEPYHPDKVPDPGCCFSLNLHTMDLERFSRNSDIMPLQDQLYSGFPPYLSPPTI</sequence>
<dbReference type="SUPFAM" id="SSF81383">
    <property type="entry name" value="F-box domain"/>
    <property type="match status" value="1"/>
</dbReference>
<gene>
    <name evidence="1" type="ORF">TRITD_7Bv1G233290</name>
</gene>
<dbReference type="AlphaFoldDB" id="A0A9R1C6X3"/>
<reference evidence="1 2" key="1">
    <citation type="submission" date="2017-09" db="EMBL/GenBank/DDBJ databases">
        <authorList>
            <consortium name="International Durum Wheat Genome Sequencing Consortium (IDWGSC)"/>
            <person name="Milanesi L."/>
        </authorList>
    </citation>
    <scope>NUCLEOTIDE SEQUENCE [LARGE SCALE GENOMIC DNA]</scope>
    <source>
        <strain evidence="2">cv. Svevo</strain>
    </source>
</reference>
<evidence type="ECO:0008006" key="3">
    <source>
        <dbReference type="Google" id="ProtNLM"/>
    </source>
</evidence>
<organism evidence="1 2">
    <name type="scientific">Triticum turgidum subsp. durum</name>
    <name type="common">Durum wheat</name>
    <name type="synonym">Triticum durum</name>
    <dbReference type="NCBI Taxonomy" id="4567"/>
    <lineage>
        <taxon>Eukaryota</taxon>
        <taxon>Viridiplantae</taxon>
        <taxon>Streptophyta</taxon>
        <taxon>Embryophyta</taxon>
        <taxon>Tracheophyta</taxon>
        <taxon>Spermatophyta</taxon>
        <taxon>Magnoliopsida</taxon>
        <taxon>Liliopsida</taxon>
        <taxon>Poales</taxon>
        <taxon>Poaceae</taxon>
        <taxon>BOP clade</taxon>
        <taxon>Pooideae</taxon>
        <taxon>Triticodae</taxon>
        <taxon>Triticeae</taxon>
        <taxon>Triticinae</taxon>
        <taxon>Triticum</taxon>
    </lineage>
</organism>
<evidence type="ECO:0000313" key="1">
    <source>
        <dbReference type="EMBL" id="VAI94264.1"/>
    </source>
</evidence>
<dbReference type="EMBL" id="LT934124">
    <property type="protein sequence ID" value="VAI94264.1"/>
    <property type="molecule type" value="Genomic_DNA"/>
</dbReference>
<keyword evidence="2" id="KW-1185">Reference proteome</keyword>
<accession>A0A9R1C6X3</accession>
<dbReference type="PANTHER" id="PTHR31264">
    <property type="entry name" value="OS07G0554500 PROTEIN-RELATED"/>
    <property type="match status" value="1"/>
</dbReference>
<protein>
    <recommendedName>
        <fullName evidence="3">F-box domain-containing protein</fullName>
    </recommendedName>
</protein>
<evidence type="ECO:0000313" key="2">
    <source>
        <dbReference type="Proteomes" id="UP000324705"/>
    </source>
</evidence>
<dbReference type="PANTHER" id="PTHR31264:SF15">
    <property type="entry name" value="F-BOX DOMAIN-CONTAINING PROTEIN"/>
    <property type="match status" value="1"/>
</dbReference>
<dbReference type="Gramene" id="TRITD7Bv1G233290.1">
    <property type="protein sequence ID" value="TRITD7Bv1G233290.1"/>
    <property type="gene ID" value="TRITD7Bv1G233290"/>
</dbReference>